<dbReference type="SMART" id="SM00018">
    <property type="entry name" value="PD"/>
    <property type="match status" value="1"/>
</dbReference>
<dbReference type="InterPro" id="IPR017957">
    <property type="entry name" value="P_trefoil_CS"/>
</dbReference>
<dbReference type="Ensembl" id="ENSEAST00005005621.1">
    <property type="protein sequence ID" value="ENSEASP00005005137.1"/>
    <property type="gene ID" value="ENSEASG00005003845.1"/>
</dbReference>
<proteinExistence type="predicted"/>
<evidence type="ECO:0000256" key="5">
    <source>
        <dbReference type="ARBA" id="ARBA00022530"/>
    </source>
</evidence>
<dbReference type="AlphaFoldDB" id="A0A8C4L7Y1"/>
<gene>
    <name evidence="15" type="primary">TFF3</name>
</gene>
<comment type="function">
    <text evidence="9">Involved in the maintenance and repair of the intestinal mucosa. Promotes the mobility of epithelial cells in healing processes (motogen).</text>
</comment>
<keyword evidence="7 12" id="KW-1015">Disulfide bond</keyword>
<reference evidence="15" key="1">
    <citation type="submission" date="2023-03" db="UniProtKB">
        <authorList>
            <consortium name="Ensembl"/>
        </authorList>
    </citation>
    <scope>IDENTIFICATION</scope>
</reference>
<keyword evidence="5" id="KW-0272">Extracellular matrix</keyword>
<comment type="subcellular location">
    <subcellularLocation>
        <location evidence="1">Cytoplasm</location>
    </subcellularLocation>
    <subcellularLocation>
        <location evidence="2">Secreted</location>
        <location evidence="2">Extracellular space</location>
        <location evidence="2">Extracellular matrix</location>
    </subcellularLocation>
</comment>
<dbReference type="PANTHER" id="PTHR13826">
    <property type="entry name" value="INTESTINAL TREFOIL FACTOR-RELATED"/>
    <property type="match status" value="1"/>
</dbReference>
<evidence type="ECO:0000256" key="8">
    <source>
        <dbReference type="ARBA" id="ARBA00025943"/>
    </source>
</evidence>
<dbReference type="Pfam" id="PF00088">
    <property type="entry name" value="Trefoil"/>
    <property type="match status" value="1"/>
</dbReference>
<feature type="disulfide bond" evidence="12">
    <location>
        <begin position="32"/>
        <end position="58"/>
    </location>
</feature>
<keyword evidence="6 13" id="KW-0732">Signal</keyword>
<evidence type="ECO:0000256" key="3">
    <source>
        <dbReference type="ARBA" id="ARBA00022490"/>
    </source>
</evidence>
<dbReference type="PROSITE" id="PS51448">
    <property type="entry name" value="P_TREFOIL_2"/>
    <property type="match status" value="1"/>
</dbReference>
<dbReference type="CDD" id="cd00111">
    <property type="entry name" value="Trefoil"/>
    <property type="match status" value="1"/>
</dbReference>
<evidence type="ECO:0000256" key="7">
    <source>
        <dbReference type="ARBA" id="ARBA00023157"/>
    </source>
</evidence>
<dbReference type="OMA" id="QETECTF"/>
<feature type="signal peptide" evidence="13">
    <location>
        <begin position="1"/>
        <end position="22"/>
    </location>
</feature>
<feature type="disulfide bond" evidence="12">
    <location>
        <begin position="52"/>
        <end position="69"/>
    </location>
</feature>
<dbReference type="PRINTS" id="PR00680">
    <property type="entry name" value="PTREFOIL"/>
</dbReference>
<evidence type="ECO:0000256" key="10">
    <source>
        <dbReference type="ARBA" id="ARBA00039614"/>
    </source>
</evidence>
<organism evidence="15">
    <name type="scientific">Equus asinus asinus</name>
    <dbReference type="NCBI Taxonomy" id="83772"/>
    <lineage>
        <taxon>Eukaryota</taxon>
        <taxon>Metazoa</taxon>
        <taxon>Chordata</taxon>
        <taxon>Craniata</taxon>
        <taxon>Vertebrata</taxon>
        <taxon>Euteleostomi</taxon>
        <taxon>Mammalia</taxon>
        <taxon>Eutheria</taxon>
        <taxon>Laurasiatheria</taxon>
        <taxon>Perissodactyla</taxon>
        <taxon>Equidae</taxon>
        <taxon>Equus</taxon>
    </lineage>
</organism>
<evidence type="ECO:0000256" key="13">
    <source>
        <dbReference type="SAM" id="SignalP"/>
    </source>
</evidence>
<dbReference type="SUPFAM" id="SSF57492">
    <property type="entry name" value="Trefoil"/>
    <property type="match status" value="1"/>
</dbReference>
<dbReference type="GO" id="GO:0030277">
    <property type="term" value="P:maintenance of gastrointestinal epithelium"/>
    <property type="evidence" value="ECO:0007669"/>
    <property type="project" value="TreeGrafter"/>
</dbReference>
<dbReference type="GO" id="GO:0005615">
    <property type="term" value="C:extracellular space"/>
    <property type="evidence" value="ECO:0007669"/>
    <property type="project" value="TreeGrafter"/>
</dbReference>
<feature type="disulfide bond" evidence="12">
    <location>
        <begin position="42"/>
        <end position="57"/>
    </location>
</feature>
<dbReference type="InterPro" id="IPR000519">
    <property type="entry name" value="P_trefoil_dom"/>
</dbReference>
<evidence type="ECO:0000313" key="15">
    <source>
        <dbReference type="Ensembl" id="ENSEASP00005005137.1"/>
    </source>
</evidence>
<keyword evidence="3" id="KW-0963">Cytoplasm</keyword>
<evidence type="ECO:0000256" key="12">
    <source>
        <dbReference type="PROSITE-ProRule" id="PRU00779"/>
    </source>
</evidence>
<dbReference type="InterPro" id="IPR017994">
    <property type="entry name" value="P_trefoil_chordata"/>
</dbReference>
<accession>A0A8C4L7Y1</accession>
<evidence type="ECO:0000256" key="11">
    <source>
        <dbReference type="ARBA" id="ARBA00041357"/>
    </source>
</evidence>
<name>A0A8C4L7Y1_EQUAS</name>
<evidence type="ECO:0000256" key="2">
    <source>
        <dbReference type="ARBA" id="ARBA00004498"/>
    </source>
</evidence>
<dbReference type="Gene3D" id="4.10.110.10">
    <property type="entry name" value="Spasmolytic Protein, domain 1"/>
    <property type="match status" value="1"/>
</dbReference>
<dbReference type="GO" id="GO:0005737">
    <property type="term" value="C:cytoplasm"/>
    <property type="evidence" value="ECO:0007669"/>
    <property type="project" value="UniProtKB-SubCell"/>
</dbReference>
<comment type="subunit">
    <text evidence="8">Monomer. Homodimer; disulfide-linked.</text>
</comment>
<evidence type="ECO:0000256" key="9">
    <source>
        <dbReference type="ARBA" id="ARBA00037501"/>
    </source>
</evidence>
<evidence type="ECO:0000256" key="6">
    <source>
        <dbReference type="ARBA" id="ARBA00022729"/>
    </source>
</evidence>
<dbReference type="FunFam" id="4.10.110.10:FF:000001">
    <property type="entry name" value="Trefoil factor 3"/>
    <property type="match status" value="1"/>
</dbReference>
<keyword evidence="4" id="KW-0964">Secreted</keyword>
<sequence length="80" mass="8815">MEPRVLWLLAVVLALGFSSSAGEFVGLSASQCTVPAKDRVDCGYPKVTPEQCNNRGCCFDSSIPRVPWCFKPLQETECKF</sequence>
<dbReference type="PROSITE" id="PS00025">
    <property type="entry name" value="P_TREFOIL_1"/>
    <property type="match status" value="1"/>
</dbReference>
<evidence type="ECO:0000256" key="4">
    <source>
        <dbReference type="ARBA" id="ARBA00022525"/>
    </source>
</evidence>
<feature type="domain" description="P-type" evidence="14">
    <location>
        <begin position="30"/>
        <end position="73"/>
    </location>
</feature>
<dbReference type="InterPro" id="IPR044913">
    <property type="entry name" value="P_trefoil_dom_sf"/>
</dbReference>
<evidence type="ECO:0000259" key="14">
    <source>
        <dbReference type="PROSITE" id="PS51448"/>
    </source>
</evidence>
<dbReference type="PANTHER" id="PTHR13826:SF16">
    <property type="entry name" value="TREFOIL FACTOR 3"/>
    <property type="match status" value="1"/>
</dbReference>
<feature type="chain" id="PRO_5034806676" description="Trefoil factor 3" evidence="13">
    <location>
        <begin position="23"/>
        <end position="80"/>
    </location>
</feature>
<evidence type="ECO:0000256" key="1">
    <source>
        <dbReference type="ARBA" id="ARBA00004496"/>
    </source>
</evidence>
<protein>
    <recommendedName>
        <fullName evidence="10">Trefoil factor 3</fullName>
    </recommendedName>
    <alternativeName>
        <fullName evidence="11">Intestinal trefoil factor</fullName>
    </alternativeName>
</protein>